<sequence length="276" mass="30336">MMKQTSPAAKIFSWIFALFWLVVCLLPFTQLISVTFSTADRGIVSTFYPNSLSSGIENIKQALLQTNMSPSTLQTLIYVSVTIVGMLIVSSLAAYELACFKFPGRDVIFMLILSSMMLPMITYIIPLYRFVYNLGWSDTLIGLAIPSIPSAFAVFIIRQFLESMPHELIEAGEIDGAGHLKIFLRVVLPLMATPLLTVTVIQFMQVWGSFLWPTLVAGTKWKPVSVLVAGLLGDGSWIEGRVKIAAMLLSGIPPVAVYLLFQKYIVEGIATSGLKG</sequence>
<dbReference type="PANTHER" id="PTHR43744">
    <property type="entry name" value="ABC TRANSPORTER PERMEASE PROTEIN MG189-RELATED-RELATED"/>
    <property type="match status" value="1"/>
</dbReference>
<gene>
    <name evidence="10" type="ORF">ASJ35_04885</name>
    <name evidence="9" type="ORF">TQ39_06485</name>
</gene>
<dbReference type="InterPro" id="IPR000515">
    <property type="entry name" value="MetI-like"/>
</dbReference>
<evidence type="ECO:0000256" key="6">
    <source>
        <dbReference type="ARBA" id="ARBA00023136"/>
    </source>
</evidence>
<feature type="transmembrane region" description="Helical" evidence="7">
    <location>
        <begin position="76"/>
        <end position="95"/>
    </location>
</feature>
<evidence type="ECO:0000313" key="11">
    <source>
        <dbReference type="Proteomes" id="UP000032483"/>
    </source>
</evidence>
<comment type="similarity">
    <text evidence="7">Belongs to the binding-protein-dependent transport system permease family.</text>
</comment>
<feature type="transmembrane region" description="Helical" evidence="7">
    <location>
        <begin position="244"/>
        <end position="261"/>
    </location>
</feature>
<dbReference type="GeneID" id="42856262"/>
<dbReference type="GO" id="GO:0055085">
    <property type="term" value="P:transmembrane transport"/>
    <property type="evidence" value="ECO:0007669"/>
    <property type="project" value="InterPro"/>
</dbReference>
<keyword evidence="11" id="KW-1185">Reference proteome</keyword>
<evidence type="ECO:0000256" key="2">
    <source>
        <dbReference type="ARBA" id="ARBA00022448"/>
    </source>
</evidence>
<evidence type="ECO:0000256" key="5">
    <source>
        <dbReference type="ARBA" id="ARBA00022989"/>
    </source>
</evidence>
<dbReference type="PROSITE" id="PS50928">
    <property type="entry name" value="ABC_TM1"/>
    <property type="match status" value="1"/>
</dbReference>
<dbReference type="RefSeq" id="WP_009324736.1">
    <property type="nucleotide sequence ID" value="NZ_CAOJUJ010000005.1"/>
</dbReference>
<feature type="transmembrane region" description="Helical" evidence="7">
    <location>
        <begin position="107"/>
        <end position="128"/>
    </location>
</feature>
<organism evidence="9 11">
    <name type="scientific">Ruthenibacterium lactatiformans</name>
    <dbReference type="NCBI Taxonomy" id="1550024"/>
    <lineage>
        <taxon>Bacteria</taxon>
        <taxon>Bacillati</taxon>
        <taxon>Bacillota</taxon>
        <taxon>Clostridia</taxon>
        <taxon>Eubacteriales</taxon>
        <taxon>Oscillospiraceae</taxon>
        <taxon>Ruthenibacterium</taxon>
    </lineage>
</organism>
<evidence type="ECO:0000313" key="10">
    <source>
        <dbReference type="EMBL" id="KUE77227.1"/>
    </source>
</evidence>
<dbReference type="Proteomes" id="UP000053433">
    <property type="component" value="Unassembled WGS sequence"/>
</dbReference>
<keyword evidence="3" id="KW-1003">Cell membrane</keyword>
<evidence type="ECO:0000313" key="12">
    <source>
        <dbReference type="Proteomes" id="UP000053433"/>
    </source>
</evidence>
<keyword evidence="5 7" id="KW-1133">Transmembrane helix</keyword>
<comment type="subcellular location">
    <subcellularLocation>
        <location evidence="1 7">Cell membrane</location>
        <topology evidence="1 7">Multi-pass membrane protein</topology>
    </subcellularLocation>
</comment>
<evidence type="ECO:0000256" key="4">
    <source>
        <dbReference type="ARBA" id="ARBA00022692"/>
    </source>
</evidence>
<protein>
    <submittedName>
        <fullName evidence="9">Sugar ABC transporter permease</fullName>
    </submittedName>
</protein>
<dbReference type="GO" id="GO:0005886">
    <property type="term" value="C:plasma membrane"/>
    <property type="evidence" value="ECO:0007669"/>
    <property type="project" value="UniProtKB-SubCell"/>
</dbReference>
<dbReference type="Pfam" id="PF00528">
    <property type="entry name" value="BPD_transp_1"/>
    <property type="match status" value="1"/>
</dbReference>
<dbReference type="AlphaFoldDB" id="A0A0D8J0V0"/>
<reference evidence="10 12" key="2">
    <citation type="submission" date="2015-10" db="EMBL/GenBank/DDBJ databases">
        <title>A novel member of the family Ruminococcaceae isolated from human faeces.</title>
        <authorList>
            <person name="Shkoporov A.N."/>
            <person name="Chaplin A.V."/>
            <person name="Motuzova O.V."/>
            <person name="Kafarskaia L.I."/>
            <person name="Efimov B.A."/>
        </authorList>
    </citation>
    <scope>NUCLEOTIDE SEQUENCE [LARGE SCALE GENOMIC DNA]</scope>
    <source>
        <strain evidence="10 12">668</strain>
    </source>
</reference>
<dbReference type="CDD" id="cd06261">
    <property type="entry name" value="TM_PBP2"/>
    <property type="match status" value="1"/>
</dbReference>
<dbReference type="EMBL" id="LMUA01000004">
    <property type="protein sequence ID" value="KUE77227.1"/>
    <property type="molecule type" value="Genomic_DNA"/>
</dbReference>
<keyword evidence="2 7" id="KW-0813">Transport</keyword>
<feature type="transmembrane region" description="Helical" evidence="7">
    <location>
        <begin position="140"/>
        <end position="161"/>
    </location>
</feature>
<feature type="transmembrane region" description="Helical" evidence="7">
    <location>
        <begin position="12"/>
        <end position="32"/>
    </location>
</feature>
<dbReference type="SUPFAM" id="SSF161098">
    <property type="entry name" value="MetI-like"/>
    <property type="match status" value="1"/>
</dbReference>
<evidence type="ECO:0000256" key="3">
    <source>
        <dbReference type="ARBA" id="ARBA00022475"/>
    </source>
</evidence>
<keyword evidence="6 7" id="KW-0472">Membrane</keyword>
<feature type="domain" description="ABC transmembrane type-1" evidence="8">
    <location>
        <begin position="72"/>
        <end position="261"/>
    </location>
</feature>
<feature type="transmembrane region" description="Helical" evidence="7">
    <location>
        <begin position="182"/>
        <end position="204"/>
    </location>
</feature>
<proteinExistence type="inferred from homology"/>
<evidence type="ECO:0000256" key="7">
    <source>
        <dbReference type="RuleBase" id="RU363032"/>
    </source>
</evidence>
<dbReference type="EMBL" id="JXXK01000006">
    <property type="protein sequence ID" value="KJF40537.1"/>
    <property type="molecule type" value="Genomic_DNA"/>
</dbReference>
<accession>A0A0W7TTR4</accession>
<evidence type="ECO:0000259" key="8">
    <source>
        <dbReference type="PROSITE" id="PS50928"/>
    </source>
</evidence>
<evidence type="ECO:0000313" key="9">
    <source>
        <dbReference type="EMBL" id="KJF40537.1"/>
    </source>
</evidence>
<keyword evidence="4 7" id="KW-0812">Transmembrane</keyword>
<dbReference type="Gene3D" id="1.10.3720.10">
    <property type="entry name" value="MetI-like"/>
    <property type="match status" value="1"/>
</dbReference>
<name>A0A0D8J0V0_9FIRM</name>
<reference evidence="9" key="1">
    <citation type="submission" date="2015-02" db="EMBL/GenBank/DDBJ databases">
        <title>A novel member of the family Ruminococcaceae isolated from human feces.</title>
        <authorList>
            <person name="Shkoporov A.N."/>
            <person name="Chaplin A.V."/>
            <person name="Motuzova O.V."/>
            <person name="Kafarskaia L.I."/>
            <person name="Khokhlova E.V."/>
            <person name="Efimov B.A."/>
        </authorList>
    </citation>
    <scope>NUCLEOTIDE SEQUENCE [LARGE SCALE GENOMIC DNA]</scope>
    <source>
        <strain evidence="9">585-1</strain>
    </source>
</reference>
<dbReference type="PANTHER" id="PTHR43744:SF8">
    <property type="entry name" value="SN-GLYCEROL-3-PHOSPHATE TRANSPORT SYSTEM PERMEASE PROTEIN UGPE"/>
    <property type="match status" value="1"/>
</dbReference>
<dbReference type="InterPro" id="IPR035906">
    <property type="entry name" value="MetI-like_sf"/>
</dbReference>
<evidence type="ECO:0000256" key="1">
    <source>
        <dbReference type="ARBA" id="ARBA00004651"/>
    </source>
</evidence>
<comment type="caution">
    <text evidence="9">The sequence shown here is derived from an EMBL/GenBank/DDBJ whole genome shotgun (WGS) entry which is preliminary data.</text>
</comment>
<dbReference type="Proteomes" id="UP000032483">
    <property type="component" value="Unassembled WGS sequence"/>
</dbReference>
<accession>A0A0D8J0V0</accession>